<sequence length="255" mass="29468">MDSHKARTPLGSHKFLHKSGRLDSLRNVNSQKIKTPGCTQRAATKADHLKDISEGLSTSKELLKILDYTWEMDDRSCTFKSLVAALKCELEQTEAKVGKLIQEQQVEESKMGCLMKKFAKERYLWKTKEQERIQNAVESIARELQVEKKLKCQFERLNRKLGKELATTKASIFTIEKAFDSANTRSRKGENINGDDTEMDYSPDSDLHSIEFNMDNNCKTYDWSFISASRKENYEDQMLRCNMIKNVRDRIVYGS</sequence>
<dbReference type="Gramene" id="KZM88569">
    <property type="protein sequence ID" value="KZM88569"/>
    <property type="gene ID" value="DCAR_025644"/>
</dbReference>
<evidence type="ECO:0000313" key="1">
    <source>
        <dbReference type="EMBL" id="WOH10009.1"/>
    </source>
</evidence>
<protein>
    <submittedName>
        <fullName evidence="1">Uncharacterized protein</fullName>
    </submittedName>
</protein>
<dbReference type="OrthoDB" id="691984at2759"/>
<reference evidence="1" key="2">
    <citation type="submission" date="2022-03" db="EMBL/GenBank/DDBJ databases">
        <title>Draft title - Genomic analysis of global carrot germplasm unveils the trajectory of domestication and the origin of high carotenoid orange carrot.</title>
        <authorList>
            <person name="Iorizzo M."/>
            <person name="Ellison S."/>
            <person name="Senalik D."/>
            <person name="Macko-Podgorni A."/>
            <person name="Grzebelus D."/>
            <person name="Bostan H."/>
            <person name="Rolling W."/>
            <person name="Curaba J."/>
            <person name="Simon P."/>
        </authorList>
    </citation>
    <scope>NUCLEOTIDE SEQUENCE</scope>
    <source>
        <tissue evidence="1">Leaf</tissue>
    </source>
</reference>
<proteinExistence type="predicted"/>
<dbReference type="PANTHER" id="PTHR31071">
    <property type="entry name" value="GB|AAF24581.1"/>
    <property type="match status" value="1"/>
</dbReference>
<gene>
    <name evidence="1" type="ORF">DCAR_0729470</name>
</gene>
<name>A0A161Y7Z5_DAUCS</name>
<organism evidence="1 2">
    <name type="scientific">Daucus carota subsp. sativus</name>
    <name type="common">Carrot</name>
    <dbReference type="NCBI Taxonomy" id="79200"/>
    <lineage>
        <taxon>Eukaryota</taxon>
        <taxon>Viridiplantae</taxon>
        <taxon>Streptophyta</taxon>
        <taxon>Embryophyta</taxon>
        <taxon>Tracheophyta</taxon>
        <taxon>Spermatophyta</taxon>
        <taxon>Magnoliopsida</taxon>
        <taxon>eudicotyledons</taxon>
        <taxon>Gunneridae</taxon>
        <taxon>Pentapetalae</taxon>
        <taxon>asterids</taxon>
        <taxon>campanulids</taxon>
        <taxon>Apiales</taxon>
        <taxon>Apiaceae</taxon>
        <taxon>Apioideae</taxon>
        <taxon>Scandiceae</taxon>
        <taxon>Daucinae</taxon>
        <taxon>Daucus</taxon>
        <taxon>Daucus sect. Daucus</taxon>
    </lineage>
</organism>
<dbReference type="KEGG" id="dcr:108195449"/>
<dbReference type="InterPro" id="IPR043424">
    <property type="entry name" value="BLT-like"/>
</dbReference>
<evidence type="ECO:0000313" key="2">
    <source>
        <dbReference type="Proteomes" id="UP000077755"/>
    </source>
</evidence>
<dbReference type="PANTHER" id="PTHR31071:SF16">
    <property type="entry name" value="MYB-LIKE PROTEIN Z ISOFORM X1"/>
    <property type="match status" value="1"/>
</dbReference>
<dbReference type="Proteomes" id="UP000077755">
    <property type="component" value="Chromosome 7"/>
</dbReference>
<dbReference type="EMBL" id="CP093349">
    <property type="protein sequence ID" value="WOH10009.1"/>
    <property type="molecule type" value="Genomic_DNA"/>
</dbReference>
<reference evidence="1" key="1">
    <citation type="journal article" date="2016" name="Nat. Genet.">
        <title>A high-quality carrot genome assembly provides new insights into carotenoid accumulation and asterid genome evolution.</title>
        <authorList>
            <person name="Iorizzo M."/>
            <person name="Ellison S."/>
            <person name="Senalik D."/>
            <person name="Zeng P."/>
            <person name="Satapoomin P."/>
            <person name="Huang J."/>
            <person name="Bowman M."/>
            <person name="Iovene M."/>
            <person name="Sanseverino W."/>
            <person name="Cavagnaro P."/>
            <person name="Yildiz M."/>
            <person name="Macko-Podgorni A."/>
            <person name="Moranska E."/>
            <person name="Grzebelus E."/>
            <person name="Grzebelus D."/>
            <person name="Ashrafi H."/>
            <person name="Zheng Z."/>
            <person name="Cheng S."/>
            <person name="Spooner D."/>
            <person name="Van Deynze A."/>
            <person name="Simon P."/>
        </authorList>
    </citation>
    <scope>NUCLEOTIDE SEQUENCE</scope>
    <source>
        <tissue evidence="1">Leaf</tissue>
    </source>
</reference>
<accession>A0A161Y7Z5</accession>
<keyword evidence="2" id="KW-1185">Reference proteome</keyword>
<dbReference type="AlphaFoldDB" id="A0A161Y7Z5"/>